<accession>A0ABS2MZW5</accession>
<name>A0ABS2MZW5_9BACI</name>
<dbReference type="Pfam" id="PF08963">
    <property type="entry name" value="DUF1878"/>
    <property type="match status" value="1"/>
</dbReference>
<evidence type="ECO:0000313" key="2">
    <source>
        <dbReference type="Proteomes" id="UP001296943"/>
    </source>
</evidence>
<dbReference type="Gene3D" id="1.10.3750.10">
    <property type="entry name" value="YhaI-like"/>
    <property type="match status" value="1"/>
</dbReference>
<proteinExistence type="predicted"/>
<keyword evidence="2" id="KW-1185">Reference proteome</keyword>
<evidence type="ECO:0008006" key="3">
    <source>
        <dbReference type="Google" id="ProtNLM"/>
    </source>
</evidence>
<dbReference type="SUPFAM" id="SSF109915">
    <property type="entry name" value="Hypothetical protein YhaI"/>
    <property type="match status" value="1"/>
</dbReference>
<evidence type="ECO:0000313" key="1">
    <source>
        <dbReference type="EMBL" id="MBM7571449.1"/>
    </source>
</evidence>
<sequence>MGSSGELKNLLFHVELLMDICELEKYPFTRLIIKKQMSQKEYEETLRLLETLYSKFVSQKEEGLLDYTDLLLEYVGMLNDKLPPIETLQALKKEGYFPSLTKALLDAHYKIEK</sequence>
<dbReference type="EMBL" id="JAFBDR010000009">
    <property type="protein sequence ID" value="MBM7571449.1"/>
    <property type="molecule type" value="Genomic_DNA"/>
</dbReference>
<dbReference type="Proteomes" id="UP001296943">
    <property type="component" value="Unassembled WGS sequence"/>
</dbReference>
<dbReference type="InterPro" id="IPR015058">
    <property type="entry name" value="DUF1878"/>
</dbReference>
<gene>
    <name evidence="1" type="ORF">JOC48_001945</name>
</gene>
<comment type="caution">
    <text evidence="1">The sequence shown here is derived from an EMBL/GenBank/DDBJ whole genome shotgun (WGS) entry which is preliminary data.</text>
</comment>
<dbReference type="RefSeq" id="WP_204499072.1">
    <property type="nucleotide sequence ID" value="NZ_JAFBDR010000009.1"/>
</dbReference>
<reference evidence="1 2" key="1">
    <citation type="submission" date="2021-01" db="EMBL/GenBank/DDBJ databases">
        <title>Genomic Encyclopedia of Type Strains, Phase IV (KMG-IV): sequencing the most valuable type-strain genomes for metagenomic binning, comparative biology and taxonomic classification.</title>
        <authorList>
            <person name="Goeker M."/>
        </authorList>
    </citation>
    <scope>NUCLEOTIDE SEQUENCE [LARGE SCALE GENOMIC DNA]</scope>
    <source>
        <strain evidence="1 2">DSM 23711</strain>
    </source>
</reference>
<protein>
    <recommendedName>
        <fullName evidence="3">DUF1878 family protein</fullName>
    </recommendedName>
</protein>
<organism evidence="1 2">
    <name type="scientific">Aquibacillus albus</name>
    <dbReference type="NCBI Taxonomy" id="1168171"/>
    <lineage>
        <taxon>Bacteria</taxon>
        <taxon>Bacillati</taxon>
        <taxon>Bacillota</taxon>
        <taxon>Bacilli</taxon>
        <taxon>Bacillales</taxon>
        <taxon>Bacillaceae</taxon>
        <taxon>Aquibacillus</taxon>
    </lineage>
</organism>
<dbReference type="InterPro" id="IPR035945">
    <property type="entry name" value="YhaI-like_sf"/>
</dbReference>